<evidence type="ECO:0000313" key="3">
    <source>
        <dbReference type="Proteomes" id="UP001633002"/>
    </source>
</evidence>
<dbReference type="EMBL" id="JBJQOH010000002">
    <property type="protein sequence ID" value="KAL3696645.1"/>
    <property type="molecule type" value="Genomic_DNA"/>
</dbReference>
<feature type="region of interest" description="Disordered" evidence="1">
    <location>
        <begin position="133"/>
        <end position="155"/>
    </location>
</feature>
<feature type="compositionally biased region" description="Polar residues" evidence="1">
    <location>
        <begin position="133"/>
        <end position="144"/>
    </location>
</feature>
<reference evidence="2 3" key="1">
    <citation type="submission" date="2024-09" db="EMBL/GenBank/DDBJ databases">
        <title>Chromosome-scale assembly of Riccia sorocarpa.</title>
        <authorList>
            <person name="Paukszto L."/>
        </authorList>
    </citation>
    <scope>NUCLEOTIDE SEQUENCE [LARGE SCALE GENOMIC DNA]</scope>
    <source>
        <strain evidence="2">LP-2024</strain>
        <tissue evidence="2">Aerial parts of the thallus</tissue>
    </source>
</reference>
<keyword evidence="3" id="KW-1185">Reference proteome</keyword>
<protein>
    <submittedName>
        <fullName evidence="2">Uncharacterized protein</fullName>
    </submittedName>
</protein>
<accession>A0ABD3HYU8</accession>
<organism evidence="2 3">
    <name type="scientific">Riccia sorocarpa</name>
    <dbReference type="NCBI Taxonomy" id="122646"/>
    <lineage>
        <taxon>Eukaryota</taxon>
        <taxon>Viridiplantae</taxon>
        <taxon>Streptophyta</taxon>
        <taxon>Embryophyta</taxon>
        <taxon>Marchantiophyta</taxon>
        <taxon>Marchantiopsida</taxon>
        <taxon>Marchantiidae</taxon>
        <taxon>Marchantiales</taxon>
        <taxon>Ricciaceae</taxon>
        <taxon>Riccia</taxon>
    </lineage>
</organism>
<proteinExistence type="predicted"/>
<sequence>MTQVGGLETDDMIAVNVKERRLGCWGVNMEAKLFLAIEIDDRNTLLKRPDRGMKKRKILGPQWMTTYDFGLDLNLPIPGAGRSPGLPVRMTSSRDAFLFSFWDVWGLRVPHEVRVHSYFVCWQKKWGWNPRSCTSRVETTNGESSEGDSHVWTES</sequence>
<dbReference type="AlphaFoldDB" id="A0ABD3HYU8"/>
<evidence type="ECO:0000313" key="2">
    <source>
        <dbReference type="EMBL" id="KAL3696645.1"/>
    </source>
</evidence>
<name>A0ABD3HYU8_9MARC</name>
<dbReference type="Proteomes" id="UP001633002">
    <property type="component" value="Unassembled WGS sequence"/>
</dbReference>
<gene>
    <name evidence="2" type="ORF">R1sor_010721</name>
</gene>
<evidence type="ECO:0000256" key="1">
    <source>
        <dbReference type="SAM" id="MobiDB-lite"/>
    </source>
</evidence>
<comment type="caution">
    <text evidence="2">The sequence shown here is derived from an EMBL/GenBank/DDBJ whole genome shotgun (WGS) entry which is preliminary data.</text>
</comment>